<feature type="region of interest" description="Disordered" evidence="1">
    <location>
        <begin position="59"/>
        <end position="111"/>
    </location>
</feature>
<dbReference type="Proteomes" id="UP000013827">
    <property type="component" value="Unassembled WGS sequence"/>
</dbReference>
<dbReference type="GeneID" id="17282863"/>
<accession>A0A0D3KPA6</accession>
<proteinExistence type="predicted"/>
<dbReference type="PaxDb" id="2903-EOD37591"/>
<dbReference type="KEGG" id="ehx:EMIHUDRAFT_252027"/>
<dbReference type="HOGENOM" id="CLU_1638521_0_0_1"/>
<feature type="region of interest" description="Disordered" evidence="1">
    <location>
        <begin position="1"/>
        <end position="34"/>
    </location>
</feature>
<feature type="compositionally biased region" description="Polar residues" evidence="1">
    <location>
        <begin position="1"/>
        <end position="12"/>
    </location>
</feature>
<reference evidence="3" key="1">
    <citation type="journal article" date="2013" name="Nature">
        <title>Pan genome of the phytoplankton Emiliania underpins its global distribution.</title>
        <authorList>
            <person name="Read B.A."/>
            <person name="Kegel J."/>
            <person name="Klute M.J."/>
            <person name="Kuo A."/>
            <person name="Lefebvre S.C."/>
            <person name="Maumus F."/>
            <person name="Mayer C."/>
            <person name="Miller J."/>
            <person name="Monier A."/>
            <person name="Salamov A."/>
            <person name="Young J."/>
            <person name="Aguilar M."/>
            <person name="Claverie J.M."/>
            <person name="Frickenhaus S."/>
            <person name="Gonzalez K."/>
            <person name="Herman E.K."/>
            <person name="Lin Y.C."/>
            <person name="Napier J."/>
            <person name="Ogata H."/>
            <person name="Sarno A.F."/>
            <person name="Shmutz J."/>
            <person name="Schroeder D."/>
            <person name="de Vargas C."/>
            <person name="Verret F."/>
            <person name="von Dassow P."/>
            <person name="Valentin K."/>
            <person name="Van de Peer Y."/>
            <person name="Wheeler G."/>
            <person name="Dacks J.B."/>
            <person name="Delwiche C.F."/>
            <person name="Dyhrman S.T."/>
            <person name="Glockner G."/>
            <person name="John U."/>
            <person name="Richards T."/>
            <person name="Worden A.Z."/>
            <person name="Zhang X."/>
            <person name="Grigoriev I.V."/>
            <person name="Allen A.E."/>
            <person name="Bidle K."/>
            <person name="Borodovsky M."/>
            <person name="Bowler C."/>
            <person name="Brownlee C."/>
            <person name="Cock J.M."/>
            <person name="Elias M."/>
            <person name="Gladyshev V.N."/>
            <person name="Groth M."/>
            <person name="Guda C."/>
            <person name="Hadaegh A."/>
            <person name="Iglesias-Rodriguez M.D."/>
            <person name="Jenkins J."/>
            <person name="Jones B.M."/>
            <person name="Lawson T."/>
            <person name="Leese F."/>
            <person name="Lindquist E."/>
            <person name="Lobanov A."/>
            <person name="Lomsadze A."/>
            <person name="Malik S.B."/>
            <person name="Marsh M.E."/>
            <person name="Mackinder L."/>
            <person name="Mock T."/>
            <person name="Mueller-Roeber B."/>
            <person name="Pagarete A."/>
            <person name="Parker M."/>
            <person name="Probert I."/>
            <person name="Quesneville H."/>
            <person name="Raines C."/>
            <person name="Rensing S.A."/>
            <person name="Riano-Pachon D.M."/>
            <person name="Richier S."/>
            <person name="Rokitta S."/>
            <person name="Shiraiwa Y."/>
            <person name="Soanes D.M."/>
            <person name="van der Giezen M."/>
            <person name="Wahlund T.M."/>
            <person name="Williams B."/>
            <person name="Wilson W."/>
            <person name="Wolfe G."/>
            <person name="Wurch L.L."/>
        </authorList>
    </citation>
    <scope>NUCLEOTIDE SEQUENCE</scope>
</reference>
<evidence type="ECO:0000256" key="1">
    <source>
        <dbReference type="SAM" id="MobiDB-lite"/>
    </source>
</evidence>
<keyword evidence="3" id="KW-1185">Reference proteome</keyword>
<dbReference type="EnsemblProtists" id="EOD37591">
    <property type="protein sequence ID" value="EOD37591"/>
    <property type="gene ID" value="EMIHUDRAFT_252027"/>
</dbReference>
<sequence>MPPASQRSTAYSMYSARRSFLSPPGPGAYQRGVNDSTLMLGDRAKAFHGDGFDQSRALLKERTGRPSPCDYSPSTLRSGRGLWSGRSSSIGLPLLPPPNRNPGPGEYSPMRPRAVGKSFGYTISRRDFSWDLPDLGGGYGSRGPAMLWRGEELRCARARYCRK</sequence>
<name>A0A0D3KPA6_EMIH1</name>
<dbReference type="RefSeq" id="XP_005790020.1">
    <property type="nucleotide sequence ID" value="XM_005789963.1"/>
</dbReference>
<evidence type="ECO:0000313" key="3">
    <source>
        <dbReference type="Proteomes" id="UP000013827"/>
    </source>
</evidence>
<protein>
    <submittedName>
        <fullName evidence="2">Uncharacterized protein</fullName>
    </submittedName>
</protein>
<reference evidence="2" key="2">
    <citation type="submission" date="2024-10" db="UniProtKB">
        <authorList>
            <consortium name="EnsemblProtists"/>
        </authorList>
    </citation>
    <scope>IDENTIFICATION</scope>
</reference>
<feature type="compositionally biased region" description="Low complexity" evidence="1">
    <location>
        <begin position="74"/>
        <end position="93"/>
    </location>
</feature>
<evidence type="ECO:0000313" key="2">
    <source>
        <dbReference type="EnsemblProtists" id="EOD37591"/>
    </source>
</evidence>
<dbReference type="AlphaFoldDB" id="A0A0D3KPA6"/>
<organism evidence="2 3">
    <name type="scientific">Emiliania huxleyi (strain CCMP1516)</name>
    <dbReference type="NCBI Taxonomy" id="280463"/>
    <lineage>
        <taxon>Eukaryota</taxon>
        <taxon>Haptista</taxon>
        <taxon>Haptophyta</taxon>
        <taxon>Prymnesiophyceae</taxon>
        <taxon>Isochrysidales</taxon>
        <taxon>Noelaerhabdaceae</taxon>
        <taxon>Emiliania</taxon>
    </lineage>
</organism>